<protein>
    <submittedName>
        <fullName evidence="1">Uncharacterized protein</fullName>
    </submittedName>
</protein>
<evidence type="ECO:0000313" key="2">
    <source>
        <dbReference type="Proteomes" id="UP001341840"/>
    </source>
</evidence>
<dbReference type="EMBL" id="JASCZI010271940">
    <property type="protein sequence ID" value="MED6218020.1"/>
    <property type="molecule type" value="Genomic_DNA"/>
</dbReference>
<accession>A0ABU6Z637</accession>
<evidence type="ECO:0000313" key="1">
    <source>
        <dbReference type="EMBL" id="MED6218020.1"/>
    </source>
</evidence>
<keyword evidence="2" id="KW-1185">Reference proteome</keyword>
<name>A0ABU6Z637_9FABA</name>
<sequence>MPWPMSSRAVAVGGGVDFCVQPDQTFRLNRFGLPSETAMLKTVRKPMKPVGPNPDSAGFDSKGHMASFVACIRSSAAALPSFSLPCFESRAPPSSLSSFVASTNLRAVIRVSSGGKRKIGNYLLLSLPPPPAPLVVSLPVHRSHHFVVRSLFPLLRVFSPPFHGYSHCQGVNTVLRVNTPKLMLLSLGRPVQFYCMVPPSLLH</sequence>
<proteinExistence type="predicted"/>
<dbReference type="Proteomes" id="UP001341840">
    <property type="component" value="Unassembled WGS sequence"/>
</dbReference>
<gene>
    <name evidence="1" type="ORF">PIB30_023107</name>
</gene>
<comment type="caution">
    <text evidence="1">The sequence shown here is derived from an EMBL/GenBank/DDBJ whole genome shotgun (WGS) entry which is preliminary data.</text>
</comment>
<organism evidence="1 2">
    <name type="scientific">Stylosanthes scabra</name>
    <dbReference type="NCBI Taxonomy" id="79078"/>
    <lineage>
        <taxon>Eukaryota</taxon>
        <taxon>Viridiplantae</taxon>
        <taxon>Streptophyta</taxon>
        <taxon>Embryophyta</taxon>
        <taxon>Tracheophyta</taxon>
        <taxon>Spermatophyta</taxon>
        <taxon>Magnoliopsida</taxon>
        <taxon>eudicotyledons</taxon>
        <taxon>Gunneridae</taxon>
        <taxon>Pentapetalae</taxon>
        <taxon>rosids</taxon>
        <taxon>fabids</taxon>
        <taxon>Fabales</taxon>
        <taxon>Fabaceae</taxon>
        <taxon>Papilionoideae</taxon>
        <taxon>50 kb inversion clade</taxon>
        <taxon>dalbergioids sensu lato</taxon>
        <taxon>Dalbergieae</taxon>
        <taxon>Pterocarpus clade</taxon>
        <taxon>Stylosanthes</taxon>
    </lineage>
</organism>
<reference evidence="1 2" key="1">
    <citation type="journal article" date="2023" name="Plants (Basel)">
        <title>Bridging the Gap: Combining Genomics and Transcriptomics Approaches to Understand Stylosanthes scabra, an Orphan Legume from the Brazilian Caatinga.</title>
        <authorList>
            <person name="Ferreira-Neto J.R.C."/>
            <person name="da Silva M.D."/>
            <person name="Binneck E."/>
            <person name="de Melo N.F."/>
            <person name="da Silva R.H."/>
            <person name="de Melo A.L.T.M."/>
            <person name="Pandolfi V."/>
            <person name="Bustamante F.O."/>
            <person name="Brasileiro-Vidal A.C."/>
            <person name="Benko-Iseppon A.M."/>
        </authorList>
    </citation>
    <scope>NUCLEOTIDE SEQUENCE [LARGE SCALE GENOMIC DNA]</scope>
    <source>
        <tissue evidence="1">Leaves</tissue>
    </source>
</reference>